<evidence type="ECO:0000313" key="2">
    <source>
        <dbReference type="EMBL" id="WPL18693.1"/>
    </source>
</evidence>
<protein>
    <recommendedName>
        <fullName evidence="4">Methyltransferase</fullName>
    </recommendedName>
</protein>
<proteinExistence type="predicted"/>
<reference evidence="2 3" key="1">
    <citation type="journal article" date="2023" name="Microorganisms">
        <title>Thiorhodovibrio frisius and Trv. litoralis spp. nov., Two Novel Members from a Clade of Fastidious Purple Sulfur Bacteria That Exhibit Unique Red-Shifted Light-Harvesting Capabilities.</title>
        <authorList>
            <person name="Methner A."/>
            <person name="Kuzyk S.B."/>
            <person name="Petersen J."/>
            <person name="Bauer S."/>
            <person name="Brinkmann H."/>
            <person name="Sichau K."/>
            <person name="Wanner G."/>
            <person name="Wolf J."/>
            <person name="Neumann-Schaal M."/>
            <person name="Henke P."/>
            <person name="Tank M."/>
            <person name="Sproer C."/>
            <person name="Bunk B."/>
            <person name="Overmann J."/>
        </authorList>
    </citation>
    <scope>NUCLEOTIDE SEQUENCE [LARGE SCALE GENOMIC DNA]</scope>
    <source>
        <strain evidence="2 3">DSM 6702</strain>
    </source>
</reference>
<dbReference type="InterPro" id="IPR029063">
    <property type="entry name" value="SAM-dependent_MTases_sf"/>
</dbReference>
<accession>A0ABZ0SDJ5</accession>
<dbReference type="EMBL" id="CP121472">
    <property type="protein sequence ID" value="WPL18693.1"/>
    <property type="molecule type" value="Genomic_DNA"/>
</dbReference>
<gene>
    <name evidence="2" type="ORF">Thiowin_03780</name>
</gene>
<keyword evidence="3" id="KW-1185">Reference proteome</keyword>
<dbReference type="RefSeq" id="WP_328984441.1">
    <property type="nucleotide sequence ID" value="NZ_CP121472.1"/>
</dbReference>
<sequence>MINEESELIGKTANEGFERVLEQYPWPEQPSLEGVEPFSWSLGGAGRELIDSVIERHPKGLVLEIDAFMGGAARIWLSRFPELRCVLVDTWEEKVIDYVHSLQSVPWAINAYGEEALAEYASLLKQHGVISCVQNNLSEFIERSILAPMTWAKAFEMLEALDLNPTLVVVNRPRRENLIAAHHAFPNAIIAGGDWNWGKDQDYPVRRYVTEIAERRGGKIDAYKSTFVIAEARHGAPLESEYRYSVSKDESAEPSISETDKLALA</sequence>
<name>A0ABZ0SDJ5_9GAMM</name>
<evidence type="ECO:0008006" key="4">
    <source>
        <dbReference type="Google" id="ProtNLM"/>
    </source>
</evidence>
<organism evidence="2 3">
    <name type="scientific">Thiorhodovibrio winogradskyi</name>
    <dbReference type="NCBI Taxonomy" id="77007"/>
    <lineage>
        <taxon>Bacteria</taxon>
        <taxon>Pseudomonadati</taxon>
        <taxon>Pseudomonadota</taxon>
        <taxon>Gammaproteobacteria</taxon>
        <taxon>Chromatiales</taxon>
        <taxon>Chromatiaceae</taxon>
        <taxon>Thiorhodovibrio</taxon>
    </lineage>
</organism>
<dbReference type="SUPFAM" id="SSF53335">
    <property type="entry name" value="S-adenosyl-L-methionine-dependent methyltransferases"/>
    <property type="match status" value="1"/>
</dbReference>
<evidence type="ECO:0000256" key="1">
    <source>
        <dbReference type="SAM" id="MobiDB-lite"/>
    </source>
</evidence>
<feature type="region of interest" description="Disordered" evidence="1">
    <location>
        <begin position="244"/>
        <end position="265"/>
    </location>
</feature>
<dbReference type="Proteomes" id="UP001432180">
    <property type="component" value="Chromosome"/>
</dbReference>
<evidence type="ECO:0000313" key="3">
    <source>
        <dbReference type="Proteomes" id="UP001432180"/>
    </source>
</evidence>